<organism evidence="1 2">
    <name type="scientific">Paludibacter jiangxiensis</name>
    <dbReference type="NCBI Taxonomy" id="681398"/>
    <lineage>
        <taxon>Bacteria</taxon>
        <taxon>Pseudomonadati</taxon>
        <taxon>Bacteroidota</taxon>
        <taxon>Bacteroidia</taxon>
        <taxon>Bacteroidales</taxon>
        <taxon>Paludibacteraceae</taxon>
        <taxon>Paludibacter</taxon>
    </lineage>
</organism>
<dbReference type="EMBL" id="BDCR01000003">
    <property type="protein sequence ID" value="GAT63330.1"/>
    <property type="molecule type" value="Genomic_DNA"/>
</dbReference>
<evidence type="ECO:0000313" key="2">
    <source>
        <dbReference type="Proteomes" id="UP000076586"/>
    </source>
</evidence>
<reference evidence="2" key="1">
    <citation type="submission" date="2016-04" db="EMBL/GenBank/DDBJ databases">
        <title>Draft genome sequence of Paludibacter jiangxiensis strain NM7.</title>
        <authorList>
            <person name="Qiu Y."/>
            <person name="Matsuura N."/>
            <person name="Ohashi A."/>
            <person name="Tourlousse M.D."/>
            <person name="Sekiguchi Y."/>
        </authorList>
    </citation>
    <scope>NUCLEOTIDE SEQUENCE [LARGE SCALE GENOMIC DNA]</scope>
    <source>
        <strain evidence="2">NM7</strain>
    </source>
</reference>
<name>A0A171A6I5_9BACT</name>
<dbReference type="AlphaFoldDB" id="A0A171A6I5"/>
<proteinExistence type="predicted"/>
<dbReference type="STRING" id="681398.PJIAN_3651"/>
<reference evidence="2" key="2">
    <citation type="journal article" date="2017" name="Genome Announc.">
        <title>Draft genome sequence of Paludibacter jiangxiensis NM7(T), a propionate-producing fermentative bacterium.</title>
        <authorList>
            <person name="Qiu Y.-L."/>
            <person name="Tourlousse D.M."/>
            <person name="Matsuura N."/>
            <person name="Ohashi A."/>
            <person name="Sekiguchi Y."/>
        </authorList>
    </citation>
    <scope>NUCLEOTIDE SEQUENCE [LARGE SCALE GENOMIC DNA]</scope>
    <source>
        <strain evidence="2">NM7</strain>
    </source>
</reference>
<protein>
    <submittedName>
        <fullName evidence="1">Uncharacterized protein</fullName>
    </submittedName>
</protein>
<gene>
    <name evidence="1" type="ORF">PJIAN_3651</name>
</gene>
<dbReference type="Proteomes" id="UP000076586">
    <property type="component" value="Unassembled WGS sequence"/>
</dbReference>
<keyword evidence="2" id="KW-1185">Reference proteome</keyword>
<sequence>MFNNIVFGHEISGLLFGEIFMLNNEFSMQHFENEWHLIL</sequence>
<comment type="caution">
    <text evidence="1">The sequence shown here is derived from an EMBL/GenBank/DDBJ whole genome shotgun (WGS) entry which is preliminary data.</text>
</comment>
<accession>A0A171A6I5</accession>
<evidence type="ECO:0000313" key="1">
    <source>
        <dbReference type="EMBL" id="GAT63330.1"/>
    </source>
</evidence>